<evidence type="ECO:0000313" key="1">
    <source>
        <dbReference type="EMBL" id="KAH7970153.1"/>
    </source>
</evidence>
<evidence type="ECO:0000313" key="2">
    <source>
        <dbReference type="Proteomes" id="UP000821865"/>
    </source>
</evidence>
<reference evidence="1" key="1">
    <citation type="submission" date="2020-05" db="EMBL/GenBank/DDBJ databases">
        <title>Large-scale comparative analyses of tick genomes elucidate their genetic diversity and vector capacities.</title>
        <authorList>
            <person name="Jia N."/>
            <person name="Wang J."/>
            <person name="Shi W."/>
            <person name="Du L."/>
            <person name="Sun Y."/>
            <person name="Zhan W."/>
            <person name="Jiang J."/>
            <person name="Wang Q."/>
            <person name="Zhang B."/>
            <person name="Ji P."/>
            <person name="Sakyi L.B."/>
            <person name="Cui X."/>
            <person name="Yuan T."/>
            <person name="Jiang B."/>
            <person name="Yang W."/>
            <person name="Lam T.T.-Y."/>
            <person name="Chang Q."/>
            <person name="Ding S."/>
            <person name="Wang X."/>
            <person name="Zhu J."/>
            <person name="Ruan X."/>
            <person name="Zhao L."/>
            <person name="Wei J."/>
            <person name="Que T."/>
            <person name="Du C."/>
            <person name="Cheng J."/>
            <person name="Dai P."/>
            <person name="Han X."/>
            <person name="Huang E."/>
            <person name="Gao Y."/>
            <person name="Liu J."/>
            <person name="Shao H."/>
            <person name="Ye R."/>
            <person name="Li L."/>
            <person name="Wei W."/>
            <person name="Wang X."/>
            <person name="Wang C."/>
            <person name="Yang T."/>
            <person name="Huo Q."/>
            <person name="Li W."/>
            <person name="Guo W."/>
            <person name="Chen H."/>
            <person name="Zhou L."/>
            <person name="Ni X."/>
            <person name="Tian J."/>
            <person name="Zhou Y."/>
            <person name="Sheng Y."/>
            <person name="Liu T."/>
            <person name="Pan Y."/>
            <person name="Xia L."/>
            <person name="Li J."/>
            <person name="Zhao F."/>
            <person name="Cao W."/>
        </authorList>
    </citation>
    <scope>NUCLEOTIDE SEQUENCE</scope>
    <source>
        <strain evidence="1">Dsil-2018</strain>
    </source>
</reference>
<dbReference type="Proteomes" id="UP000821865">
    <property type="component" value="Chromosome 11"/>
</dbReference>
<gene>
    <name evidence="1" type="ORF">HPB49_000183</name>
</gene>
<accession>A0ACB8DHK5</accession>
<sequence length="324" mass="36558">MSMGRTESEPERLRRGVEHVLKATSYSDDDVQELLKKVPKRWQRHGDLVILKRGAFDDHRWDPVRDRLWDVICDALRCKRLALSGRITDDGHRTPRVELVRGFDGWVVHVDNKIKYTFDVTKCMFSAGNVTEKLRISNMDCRGEVVVDLFAGIGYFTLPYLLHTGAAHVHACEWNPDALEALQRNLKLNAVQDRCTVHAGDCREVCPEGVADRVNLGLIPSSAVGWQTACRALNPERKSCWMHVHENVESKPGAKGSEHLEERVHQVCTTMADLMKQCHSSHSWNVTCTHIERVKSSCNLGIRDGETLLMSGTRSPAQTLASKL</sequence>
<keyword evidence="2" id="KW-1185">Reference proteome</keyword>
<name>A0ACB8DHK5_DERSI</name>
<protein>
    <submittedName>
        <fullName evidence="1">Uncharacterized protein</fullName>
    </submittedName>
</protein>
<dbReference type="EMBL" id="CM023480">
    <property type="protein sequence ID" value="KAH7970153.1"/>
    <property type="molecule type" value="Genomic_DNA"/>
</dbReference>
<proteinExistence type="predicted"/>
<comment type="caution">
    <text evidence="1">The sequence shown here is derived from an EMBL/GenBank/DDBJ whole genome shotgun (WGS) entry which is preliminary data.</text>
</comment>
<organism evidence="1 2">
    <name type="scientific">Dermacentor silvarum</name>
    <name type="common">Tick</name>
    <dbReference type="NCBI Taxonomy" id="543639"/>
    <lineage>
        <taxon>Eukaryota</taxon>
        <taxon>Metazoa</taxon>
        <taxon>Ecdysozoa</taxon>
        <taxon>Arthropoda</taxon>
        <taxon>Chelicerata</taxon>
        <taxon>Arachnida</taxon>
        <taxon>Acari</taxon>
        <taxon>Parasitiformes</taxon>
        <taxon>Ixodida</taxon>
        <taxon>Ixodoidea</taxon>
        <taxon>Ixodidae</taxon>
        <taxon>Rhipicephalinae</taxon>
        <taxon>Dermacentor</taxon>
    </lineage>
</organism>